<dbReference type="Gene3D" id="3.40.50.2020">
    <property type="match status" value="1"/>
</dbReference>
<evidence type="ECO:0000313" key="8">
    <source>
        <dbReference type="EMBL" id="GAA4493670.1"/>
    </source>
</evidence>
<comment type="subunit">
    <text evidence="6">Homodimer.</text>
</comment>
<dbReference type="Proteomes" id="UP001500503">
    <property type="component" value="Unassembled WGS sequence"/>
</dbReference>
<keyword evidence="6" id="KW-0460">Magnesium</keyword>
<feature type="binding site" description="in other chain" evidence="6">
    <location>
        <position position="110"/>
    </location>
    <ligand>
        <name>5-phospho-alpha-D-ribose 1-diphosphate</name>
        <dbReference type="ChEBI" id="CHEBI:58017"/>
        <note>ligand shared between dimeric partners</note>
    </ligand>
</feature>
<dbReference type="NCBIfam" id="TIGR00336">
    <property type="entry name" value="pyrE"/>
    <property type="match status" value="1"/>
</dbReference>
<evidence type="ECO:0000256" key="1">
    <source>
        <dbReference type="ARBA" id="ARBA00004889"/>
    </source>
</evidence>
<dbReference type="SUPFAM" id="SSF53271">
    <property type="entry name" value="PRTase-like"/>
    <property type="match status" value="1"/>
</dbReference>
<dbReference type="RefSeq" id="WP_345463814.1">
    <property type="nucleotide sequence ID" value="NZ_BAABHF010000019.1"/>
</dbReference>
<name>A0ABP8PZA9_9ACTN</name>
<keyword evidence="4 6" id="KW-0808">Transferase</keyword>
<comment type="pathway">
    <text evidence="1 6">Pyrimidine metabolism; UMP biosynthesis via de novo pathway; UMP from orotate: step 1/2.</text>
</comment>
<dbReference type="InterPro" id="IPR023031">
    <property type="entry name" value="OPRT"/>
</dbReference>
<sequence length="206" mass="21923">MTVSLREALASGGPEVFQDPGDRRTELARDVVAAAYLRGDYVLSSGQASDFYFDKYLFNTKPTVLRRLASLLAERLPADVDRIAGPELGAVPLTTALSLETGTPFVVVRKARKKYGTVTRLEGELHAGEQVVLIEDVVTTASQALAAASTVTAAGAKVSTIMAVVDREQGGGAAIAAAGYRFDPLFRLSELLNVRASADDPKENRP</sequence>
<comment type="caution">
    <text evidence="8">The sequence shown here is derived from an EMBL/GenBank/DDBJ whole genome shotgun (WGS) entry which is preliminary data.</text>
</comment>
<evidence type="ECO:0000313" key="9">
    <source>
        <dbReference type="Proteomes" id="UP001500503"/>
    </source>
</evidence>
<dbReference type="PANTHER" id="PTHR19278">
    <property type="entry name" value="OROTATE PHOSPHORIBOSYLTRANSFERASE"/>
    <property type="match status" value="1"/>
</dbReference>
<proteinExistence type="inferred from homology"/>
<evidence type="ECO:0000259" key="7">
    <source>
        <dbReference type="Pfam" id="PF00156"/>
    </source>
</evidence>
<gene>
    <name evidence="8" type="primary">pyrE_2</name>
    <name evidence="6" type="synonym">pyrE</name>
    <name evidence="8" type="ORF">GCM10023191_031440</name>
</gene>
<dbReference type="PANTHER" id="PTHR19278:SF9">
    <property type="entry name" value="URIDINE 5'-MONOPHOSPHATE SYNTHASE"/>
    <property type="match status" value="1"/>
</dbReference>
<dbReference type="GO" id="GO:0016757">
    <property type="term" value="F:glycosyltransferase activity"/>
    <property type="evidence" value="ECO:0007669"/>
    <property type="project" value="UniProtKB-KW"/>
</dbReference>
<comment type="similarity">
    <text evidence="6">Belongs to the purine/pyrimidine phosphoribosyltransferase family. PyrE subfamily.</text>
</comment>
<reference evidence="9" key="1">
    <citation type="journal article" date="2019" name="Int. J. Syst. Evol. Microbiol.">
        <title>The Global Catalogue of Microorganisms (GCM) 10K type strain sequencing project: providing services to taxonomists for standard genome sequencing and annotation.</title>
        <authorList>
            <consortium name="The Broad Institute Genomics Platform"/>
            <consortium name="The Broad Institute Genome Sequencing Center for Infectious Disease"/>
            <person name="Wu L."/>
            <person name="Ma J."/>
        </authorList>
    </citation>
    <scope>NUCLEOTIDE SEQUENCE [LARGE SCALE GENOMIC DNA]</scope>
    <source>
        <strain evidence="9">JCM 17933</strain>
    </source>
</reference>
<feature type="binding site" description="in other chain" evidence="6">
    <location>
        <begin position="135"/>
        <end position="143"/>
    </location>
    <ligand>
        <name>5-phospho-alpha-D-ribose 1-diphosphate</name>
        <dbReference type="ChEBI" id="CHEBI:58017"/>
        <note>ligand shared between dimeric partners</note>
    </ligand>
</feature>
<dbReference type="CDD" id="cd06223">
    <property type="entry name" value="PRTases_typeI"/>
    <property type="match status" value="1"/>
</dbReference>
<dbReference type="InterPro" id="IPR029057">
    <property type="entry name" value="PRTase-like"/>
</dbReference>
<dbReference type="EMBL" id="BAABHF010000019">
    <property type="protein sequence ID" value="GAA4493670.1"/>
    <property type="molecule type" value="Genomic_DNA"/>
</dbReference>
<keyword evidence="3 6" id="KW-0328">Glycosyltransferase</keyword>
<evidence type="ECO:0000256" key="4">
    <source>
        <dbReference type="ARBA" id="ARBA00022679"/>
    </source>
</evidence>
<dbReference type="InterPro" id="IPR000836">
    <property type="entry name" value="PRTase_dom"/>
</dbReference>
<evidence type="ECO:0000256" key="6">
    <source>
        <dbReference type="HAMAP-Rule" id="MF_01208"/>
    </source>
</evidence>
<dbReference type="Pfam" id="PF00156">
    <property type="entry name" value="Pribosyltran"/>
    <property type="match status" value="1"/>
</dbReference>
<dbReference type="EC" id="2.4.2.10" evidence="2 6"/>
<feature type="binding site" evidence="6">
    <location>
        <position position="167"/>
    </location>
    <ligand>
        <name>orotate</name>
        <dbReference type="ChEBI" id="CHEBI:30839"/>
    </ligand>
</feature>
<comment type="cofactor">
    <cofactor evidence="6">
        <name>Mg(2+)</name>
        <dbReference type="ChEBI" id="CHEBI:18420"/>
    </cofactor>
</comment>
<feature type="binding site" evidence="6">
    <location>
        <position position="113"/>
    </location>
    <ligand>
        <name>5-phospho-alpha-D-ribose 1-diphosphate</name>
        <dbReference type="ChEBI" id="CHEBI:58017"/>
        <note>ligand shared between dimeric partners</note>
    </ligand>
</feature>
<dbReference type="HAMAP" id="MF_01208">
    <property type="entry name" value="PyrE"/>
    <property type="match status" value="1"/>
</dbReference>
<evidence type="ECO:0000256" key="5">
    <source>
        <dbReference type="ARBA" id="ARBA00022975"/>
    </source>
</evidence>
<protein>
    <recommendedName>
        <fullName evidence="2 6">Orotate phosphoribosyltransferase</fullName>
        <shortName evidence="6">OPRT</shortName>
        <shortName evidence="6">OPRTase</shortName>
        <ecNumber evidence="2 6">2.4.2.10</ecNumber>
    </recommendedName>
</protein>
<comment type="caution">
    <text evidence="6">Lacks conserved residue(s) required for the propagation of feature annotation.</text>
</comment>
<dbReference type="InterPro" id="IPR004467">
    <property type="entry name" value="Or_phspho_trans_dom"/>
</dbReference>
<keyword evidence="5 6" id="KW-0665">Pyrimidine biosynthesis</keyword>
<feature type="binding site" evidence="6">
    <location>
        <position position="109"/>
    </location>
    <ligand>
        <name>5-phospho-alpha-D-ribose 1-diphosphate</name>
        <dbReference type="ChEBI" id="CHEBI:58017"/>
        <note>ligand shared between dimeric partners</note>
    </ligand>
</feature>
<feature type="domain" description="Phosphoribosyltransferase" evidence="7">
    <location>
        <begin position="65"/>
        <end position="170"/>
    </location>
</feature>
<keyword evidence="9" id="KW-1185">Reference proteome</keyword>
<organism evidence="8 9">
    <name type="scientific">Actinoallomurus oryzae</name>
    <dbReference type="NCBI Taxonomy" id="502180"/>
    <lineage>
        <taxon>Bacteria</taxon>
        <taxon>Bacillati</taxon>
        <taxon>Actinomycetota</taxon>
        <taxon>Actinomycetes</taxon>
        <taxon>Streptosporangiales</taxon>
        <taxon>Thermomonosporaceae</taxon>
        <taxon>Actinoallomurus</taxon>
    </lineage>
</organism>
<feature type="binding site" evidence="6">
    <location>
        <position position="139"/>
    </location>
    <ligand>
        <name>orotate</name>
        <dbReference type="ChEBI" id="CHEBI:30839"/>
    </ligand>
</feature>
<comment type="function">
    <text evidence="6">Catalyzes the transfer of a ribosyl phosphate group from 5-phosphoribose 1-diphosphate to orotate, leading to the formation of orotidine monophosphate (OMP).</text>
</comment>
<evidence type="ECO:0000256" key="2">
    <source>
        <dbReference type="ARBA" id="ARBA00011971"/>
    </source>
</evidence>
<accession>A0ABP8PZA9</accession>
<evidence type="ECO:0000256" key="3">
    <source>
        <dbReference type="ARBA" id="ARBA00022676"/>
    </source>
</evidence>
<comment type="catalytic activity">
    <reaction evidence="6">
        <text>orotidine 5'-phosphate + diphosphate = orotate + 5-phospho-alpha-D-ribose 1-diphosphate</text>
        <dbReference type="Rhea" id="RHEA:10380"/>
        <dbReference type="ChEBI" id="CHEBI:30839"/>
        <dbReference type="ChEBI" id="CHEBI:33019"/>
        <dbReference type="ChEBI" id="CHEBI:57538"/>
        <dbReference type="ChEBI" id="CHEBI:58017"/>
        <dbReference type="EC" id="2.4.2.10"/>
    </reaction>
</comment>